<sequence length="262" mass="31274">MIRFTFTPAELEENKQRFKCFNLAEVLMWGVAPSYKTLFYSTLAIGLLIPESLIFTKIWNYVQPVPSPFDMSWGRKSEFKQFIYLIHNGQRIAKTEIQTEVDDYTMQPVIELVTEIFFLLPGALVPIFLIRFYQTRIPNYMICCLTAFDILIVRCFKELFVLFFRLIVSPDFQSMYEESVSLKMSFTYVVIRHIITYLPACSCPLLIWVFFSLLAHYRCMFRDIEQKPEYEEESYFYLRKLKKKKRFNRSVRHKYAVNAITV</sequence>
<evidence type="ECO:0000313" key="2">
    <source>
        <dbReference type="WBParaSite" id="JU765_v2.g545.t1"/>
    </source>
</evidence>
<evidence type="ECO:0000313" key="1">
    <source>
        <dbReference type="Proteomes" id="UP000887576"/>
    </source>
</evidence>
<dbReference type="WBParaSite" id="JU765_v2.g545.t1">
    <property type="protein sequence ID" value="JU765_v2.g545.t1"/>
    <property type="gene ID" value="JU765_v2.g545"/>
</dbReference>
<dbReference type="Proteomes" id="UP000887576">
    <property type="component" value="Unplaced"/>
</dbReference>
<organism evidence="1 2">
    <name type="scientific">Panagrolaimus sp. JU765</name>
    <dbReference type="NCBI Taxonomy" id="591449"/>
    <lineage>
        <taxon>Eukaryota</taxon>
        <taxon>Metazoa</taxon>
        <taxon>Ecdysozoa</taxon>
        <taxon>Nematoda</taxon>
        <taxon>Chromadorea</taxon>
        <taxon>Rhabditida</taxon>
        <taxon>Tylenchina</taxon>
        <taxon>Panagrolaimomorpha</taxon>
        <taxon>Panagrolaimoidea</taxon>
        <taxon>Panagrolaimidae</taxon>
        <taxon>Panagrolaimus</taxon>
    </lineage>
</organism>
<reference evidence="2" key="1">
    <citation type="submission" date="2022-11" db="UniProtKB">
        <authorList>
            <consortium name="WormBaseParasite"/>
        </authorList>
    </citation>
    <scope>IDENTIFICATION</scope>
</reference>
<accession>A0AC34RBR0</accession>
<name>A0AC34RBR0_9BILA</name>
<protein>
    <submittedName>
        <fullName evidence="2">Uncharacterized protein</fullName>
    </submittedName>
</protein>
<proteinExistence type="predicted"/>